<reference evidence="1" key="1">
    <citation type="submission" date="2023-03" db="EMBL/GenBank/DDBJ databases">
        <title>Massive genome expansion in bonnet fungi (Mycena s.s.) driven by repeated elements and novel gene families across ecological guilds.</title>
        <authorList>
            <consortium name="Lawrence Berkeley National Laboratory"/>
            <person name="Harder C.B."/>
            <person name="Miyauchi S."/>
            <person name="Viragh M."/>
            <person name="Kuo A."/>
            <person name="Thoen E."/>
            <person name="Andreopoulos B."/>
            <person name="Lu D."/>
            <person name="Skrede I."/>
            <person name="Drula E."/>
            <person name="Henrissat B."/>
            <person name="Morin E."/>
            <person name="Kohler A."/>
            <person name="Barry K."/>
            <person name="LaButti K."/>
            <person name="Morin E."/>
            <person name="Salamov A."/>
            <person name="Lipzen A."/>
            <person name="Mereny Z."/>
            <person name="Hegedus B."/>
            <person name="Baldrian P."/>
            <person name="Stursova M."/>
            <person name="Weitz H."/>
            <person name="Taylor A."/>
            <person name="Grigoriev I.V."/>
            <person name="Nagy L.G."/>
            <person name="Martin F."/>
            <person name="Kauserud H."/>
        </authorList>
    </citation>
    <scope>NUCLEOTIDE SEQUENCE</scope>
    <source>
        <strain evidence="1">CBHHK067</strain>
    </source>
</reference>
<gene>
    <name evidence="1" type="ORF">B0H17DRAFT_1199384</name>
</gene>
<comment type="caution">
    <text evidence="1">The sequence shown here is derived from an EMBL/GenBank/DDBJ whole genome shotgun (WGS) entry which is preliminary data.</text>
</comment>
<proteinExistence type="predicted"/>
<evidence type="ECO:0000313" key="1">
    <source>
        <dbReference type="EMBL" id="KAJ7694118.1"/>
    </source>
</evidence>
<evidence type="ECO:0000313" key="2">
    <source>
        <dbReference type="Proteomes" id="UP001221757"/>
    </source>
</evidence>
<dbReference type="Proteomes" id="UP001221757">
    <property type="component" value="Unassembled WGS sequence"/>
</dbReference>
<protein>
    <submittedName>
        <fullName evidence="1">Uncharacterized protein</fullName>
    </submittedName>
</protein>
<sequence>MKLIPDSAHDAKAGCLRDLAVYFMRRHQRLNTPTDIEYALLYYVAAVNLMPDDHPEMEKVLEDIAGCIARYDEAGDLEDTKDTSVARRNDAPTVYDAQSRSTIFSVAARATACAGLSPCADEDAVHVPHCVQPQTQRESWSRAHGTFAASRSKYSAPRIRRYLYASWPHRRRMVPRALLNNTHQILGCASSKGLKSTINGLKSDQSPTIHHALAHFEIQQTCGLVATRPGCTPTAKRTDSA</sequence>
<accession>A0AAD7DLH6</accession>
<name>A0AAD7DLH6_MYCRO</name>
<keyword evidence="2" id="KW-1185">Reference proteome</keyword>
<organism evidence="1 2">
    <name type="scientific">Mycena rosella</name>
    <name type="common">Pink bonnet</name>
    <name type="synonym">Agaricus rosellus</name>
    <dbReference type="NCBI Taxonomy" id="1033263"/>
    <lineage>
        <taxon>Eukaryota</taxon>
        <taxon>Fungi</taxon>
        <taxon>Dikarya</taxon>
        <taxon>Basidiomycota</taxon>
        <taxon>Agaricomycotina</taxon>
        <taxon>Agaricomycetes</taxon>
        <taxon>Agaricomycetidae</taxon>
        <taxon>Agaricales</taxon>
        <taxon>Marasmiineae</taxon>
        <taxon>Mycenaceae</taxon>
        <taxon>Mycena</taxon>
    </lineage>
</organism>
<dbReference type="AlphaFoldDB" id="A0AAD7DLH6"/>
<dbReference type="EMBL" id="JARKIE010000043">
    <property type="protein sequence ID" value="KAJ7694118.1"/>
    <property type="molecule type" value="Genomic_DNA"/>
</dbReference>